<feature type="non-terminal residue" evidence="2">
    <location>
        <position position="168"/>
    </location>
</feature>
<dbReference type="EMBL" id="MNPL01011443">
    <property type="protein sequence ID" value="OQR72601.1"/>
    <property type="molecule type" value="Genomic_DNA"/>
</dbReference>
<organism evidence="2 3">
    <name type="scientific">Tropilaelaps mercedesae</name>
    <dbReference type="NCBI Taxonomy" id="418985"/>
    <lineage>
        <taxon>Eukaryota</taxon>
        <taxon>Metazoa</taxon>
        <taxon>Ecdysozoa</taxon>
        <taxon>Arthropoda</taxon>
        <taxon>Chelicerata</taxon>
        <taxon>Arachnida</taxon>
        <taxon>Acari</taxon>
        <taxon>Parasitiformes</taxon>
        <taxon>Mesostigmata</taxon>
        <taxon>Gamasina</taxon>
        <taxon>Dermanyssoidea</taxon>
        <taxon>Laelapidae</taxon>
        <taxon>Tropilaelaps</taxon>
    </lineage>
</organism>
<accession>A0A1V9XGP9</accession>
<feature type="transmembrane region" description="Helical" evidence="1">
    <location>
        <begin position="74"/>
        <end position="102"/>
    </location>
</feature>
<evidence type="ECO:0000313" key="3">
    <source>
        <dbReference type="Proteomes" id="UP000192247"/>
    </source>
</evidence>
<dbReference type="AlphaFoldDB" id="A0A1V9XGP9"/>
<protein>
    <submittedName>
        <fullName evidence="2">Uncharacterized protein</fullName>
    </submittedName>
</protein>
<reference evidence="2 3" key="1">
    <citation type="journal article" date="2017" name="Gigascience">
        <title>Draft genome of the honey bee ectoparasitic mite, Tropilaelaps mercedesae, is shaped by the parasitic life history.</title>
        <authorList>
            <person name="Dong X."/>
            <person name="Armstrong S.D."/>
            <person name="Xia D."/>
            <person name="Makepeace B.L."/>
            <person name="Darby A.C."/>
            <person name="Kadowaki T."/>
        </authorList>
    </citation>
    <scope>NUCLEOTIDE SEQUENCE [LARGE SCALE GENOMIC DNA]</scope>
    <source>
        <strain evidence="2">Wuxi-XJTLU</strain>
    </source>
</reference>
<evidence type="ECO:0000256" key="1">
    <source>
        <dbReference type="SAM" id="Phobius"/>
    </source>
</evidence>
<feature type="non-terminal residue" evidence="2">
    <location>
        <position position="1"/>
    </location>
</feature>
<dbReference type="Proteomes" id="UP000192247">
    <property type="component" value="Unassembled WGS sequence"/>
</dbReference>
<evidence type="ECO:0000313" key="2">
    <source>
        <dbReference type="EMBL" id="OQR72601.1"/>
    </source>
</evidence>
<gene>
    <name evidence="2" type="ORF">BIW11_10281</name>
</gene>
<keyword evidence="1" id="KW-1133">Transmembrane helix</keyword>
<name>A0A1V9XGP9_9ACAR</name>
<feature type="transmembrane region" description="Helical" evidence="1">
    <location>
        <begin position="45"/>
        <end position="62"/>
    </location>
</feature>
<feature type="transmembrane region" description="Helical" evidence="1">
    <location>
        <begin position="6"/>
        <end position="33"/>
    </location>
</feature>
<keyword evidence="1" id="KW-0472">Membrane</keyword>
<feature type="transmembrane region" description="Helical" evidence="1">
    <location>
        <begin position="123"/>
        <end position="143"/>
    </location>
</feature>
<keyword evidence="1" id="KW-0812">Transmembrane</keyword>
<keyword evidence="3" id="KW-1185">Reference proteome</keyword>
<sequence length="168" mass="18743">LYTKLLASVVFTAVCYYLQGSTASFACCAGFILSIHFANLRRRCIVVQHILVVSLSTATTINEDAVSNEAELSIGVILIFILVMSEFLSSAQCVTIFGSIFFNPIWSNFTETRRASLNGMTHLFIQGLLVHSVSPIFMCWILSGGNLYPDNDFQRLLVRIALIKCYRE</sequence>
<comment type="caution">
    <text evidence="2">The sequence shown here is derived from an EMBL/GenBank/DDBJ whole genome shotgun (WGS) entry which is preliminary data.</text>
</comment>
<dbReference type="InParanoid" id="A0A1V9XGP9"/>
<proteinExistence type="predicted"/>